<gene>
    <name evidence="2" type="ORF">MNBD_GAMMA25-1071</name>
</gene>
<dbReference type="EMBL" id="UOFY01000003">
    <property type="protein sequence ID" value="VAX05646.1"/>
    <property type="molecule type" value="Genomic_DNA"/>
</dbReference>
<dbReference type="PANTHER" id="PTHR38602:SF1">
    <property type="entry name" value="INNER MEMBRANE PROTEIN"/>
    <property type="match status" value="1"/>
</dbReference>
<dbReference type="PANTHER" id="PTHR38602">
    <property type="entry name" value="INNER MEMBRANE PROTEIN-RELATED"/>
    <property type="match status" value="1"/>
</dbReference>
<dbReference type="Pfam" id="PF09838">
    <property type="entry name" value="DUF2065"/>
    <property type="match status" value="1"/>
</dbReference>
<sequence length="62" mass="7058">MLEYLLTGLALLLVFEGLLPALSPRNYRQAMLNMCKMDDRILRSIGLLSMFAGALLLYFFKS</sequence>
<dbReference type="InterPro" id="IPR019201">
    <property type="entry name" value="DUF2065"/>
</dbReference>
<evidence type="ECO:0008006" key="3">
    <source>
        <dbReference type="Google" id="ProtNLM"/>
    </source>
</evidence>
<feature type="transmembrane region" description="Helical" evidence="1">
    <location>
        <begin position="44"/>
        <end position="60"/>
    </location>
</feature>
<accession>A0A3B1AIE2</accession>
<proteinExistence type="predicted"/>
<keyword evidence="1" id="KW-0472">Membrane</keyword>
<reference evidence="2" key="1">
    <citation type="submission" date="2018-06" db="EMBL/GenBank/DDBJ databases">
        <authorList>
            <person name="Zhirakovskaya E."/>
        </authorList>
    </citation>
    <scope>NUCLEOTIDE SEQUENCE</scope>
</reference>
<evidence type="ECO:0000256" key="1">
    <source>
        <dbReference type="SAM" id="Phobius"/>
    </source>
</evidence>
<evidence type="ECO:0000313" key="2">
    <source>
        <dbReference type="EMBL" id="VAX05646.1"/>
    </source>
</evidence>
<keyword evidence="1" id="KW-0812">Transmembrane</keyword>
<organism evidence="2">
    <name type="scientific">hydrothermal vent metagenome</name>
    <dbReference type="NCBI Taxonomy" id="652676"/>
    <lineage>
        <taxon>unclassified sequences</taxon>
        <taxon>metagenomes</taxon>
        <taxon>ecological metagenomes</taxon>
    </lineage>
</organism>
<keyword evidence="1" id="KW-1133">Transmembrane helix</keyword>
<dbReference type="AlphaFoldDB" id="A0A3B1AIE2"/>
<protein>
    <recommendedName>
        <fullName evidence="3">Inner membrane protein YjeT (Clustered with HflC)</fullName>
    </recommendedName>
</protein>
<name>A0A3B1AIE2_9ZZZZ</name>